<feature type="coiled-coil region" evidence="1">
    <location>
        <begin position="58"/>
        <end position="92"/>
    </location>
</feature>
<keyword evidence="1" id="KW-0175">Coiled coil</keyword>
<reference evidence="2" key="2">
    <citation type="journal article" date="2015" name="Data Brief">
        <title>Shoot transcriptome of the giant reed, Arundo donax.</title>
        <authorList>
            <person name="Barrero R.A."/>
            <person name="Guerrero F.D."/>
            <person name="Moolhuijzen P."/>
            <person name="Goolsby J.A."/>
            <person name="Tidwell J."/>
            <person name="Bellgard S.E."/>
            <person name="Bellgard M.I."/>
        </authorList>
    </citation>
    <scope>NUCLEOTIDE SEQUENCE</scope>
    <source>
        <tissue evidence="2">Shoot tissue taken approximately 20 cm above the soil surface</tissue>
    </source>
</reference>
<evidence type="ECO:0000313" key="2">
    <source>
        <dbReference type="EMBL" id="JAD25919.1"/>
    </source>
</evidence>
<name>A0A0A8YHF6_ARUDO</name>
<evidence type="ECO:0000256" key="1">
    <source>
        <dbReference type="SAM" id="Coils"/>
    </source>
</evidence>
<dbReference type="AlphaFoldDB" id="A0A0A8YHF6"/>
<dbReference type="EMBL" id="GBRH01271976">
    <property type="protein sequence ID" value="JAD25919.1"/>
    <property type="molecule type" value="Transcribed_RNA"/>
</dbReference>
<proteinExistence type="predicted"/>
<organism evidence="2">
    <name type="scientific">Arundo donax</name>
    <name type="common">Giant reed</name>
    <name type="synonym">Donax arundinaceus</name>
    <dbReference type="NCBI Taxonomy" id="35708"/>
    <lineage>
        <taxon>Eukaryota</taxon>
        <taxon>Viridiplantae</taxon>
        <taxon>Streptophyta</taxon>
        <taxon>Embryophyta</taxon>
        <taxon>Tracheophyta</taxon>
        <taxon>Spermatophyta</taxon>
        <taxon>Magnoliopsida</taxon>
        <taxon>Liliopsida</taxon>
        <taxon>Poales</taxon>
        <taxon>Poaceae</taxon>
        <taxon>PACMAD clade</taxon>
        <taxon>Arundinoideae</taxon>
        <taxon>Arundineae</taxon>
        <taxon>Arundo</taxon>
    </lineage>
</organism>
<protein>
    <submittedName>
        <fullName evidence="2">Uncharacterized protein</fullName>
    </submittedName>
</protein>
<sequence length="97" mass="10981">MLVDGCTEPVSGEVCTKTIYYLSLFDRVKGAWDRDANSSGADQDVYQPRRAVGTMEIIKKASEIRQAEIAELKEFTEKQKEEILALEAAEKQKQLNR</sequence>
<reference evidence="2" key="1">
    <citation type="submission" date="2014-09" db="EMBL/GenBank/DDBJ databases">
        <authorList>
            <person name="Magalhaes I.L.F."/>
            <person name="Oliveira U."/>
            <person name="Santos F.R."/>
            <person name="Vidigal T.H.D.A."/>
            <person name="Brescovit A.D."/>
            <person name="Santos A.J."/>
        </authorList>
    </citation>
    <scope>NUCLEOTIDE SEQUENCE</scope>
    <source>
        <tissue evidence="2">Shoot tissue taken approximately 20 cm above the soil surface</tissue>
    </source>
</reference>
<accession>A0A0A8YHF6</accession>